<proteinExistence type="predicted"/>
<dbReference type="Pfam" id="PF00497">
    <property type="entry name" value="SBP_bac_3"/>
    <property type="match status" value="1"/>
</dbReference>
<dbReference type="Gene3D" id="3.40.190.10">
    <property type="entry name" value="Periplasmic binding protein-like II"/>
    <property type="match status" value="2"/>
</dbReference>
<evidence type="ECO:0000313" key="6">
    <source>
        <dbReference type="Proteomes" id="UP001596139"/>
    </source>
</evidence>
<feature type="signal peptide" evidence="3">
    <location>
        <begin position="1"/>
        <end position="25"/>
    </location>
</feature>
<keyword evidence="1 3" id="KW-0732">Signal</keyword>
<evidence type="ECO:0000259" key="4">
    <source>
        <dbReference type="SMART" id="SM00062"/>
    </source>
</evidence>
<dbReference type="RefSeq" id="WP_031060830.1">
    <property type="nucleotide sequence ID" value="NZ_JBHSPX010000008.1"/>
</dbReference>
<evidence type="ECO:0000256" key="2">
    <source>
        <dbReference type="SAM" id="MobiDB-lite"/>
    </source>
</evidence>
<evidence type="ECO:0000256" key="3">
    <source>
        <dbReference type="SAM" id="SignalP"/>
    </source>
</evidence>
<gene>
    <name evidence="5" type="ORF">ACFP4F_30305</name>
</gene>
<feature type="compositionally biased region" description="Low complexity" evidence="2">
    <location>
        <begin position="38"/>
        <end position="49"/>
    </location>
</feature>
<dbReference type="SMART" id="SM00062">
    <property type="entry name" value="PBPb"/>
    <property type="match status" value="1"/>
</dbReference>
<dbReference type="PANTHER" id="PTHR35936">
    <property type="entry name" value="MEMBRANE-BOUND LYTIC MUREIN TRANSGLYCOSYLASE F"/>
    <property type="match status" value="1"/>
</dbReference>
<comment type="caution">
    <text evidence="5">The sequence shown here is derived from an EMBL/GenBank/DDBJ whole genome shotgun (WGS) entry which is preliminary data.</text>
</comment>
<feature type="region of interest" description="Disordered" evidence="2">
    <location>
        <begin position="25"/>
        <end position="49"/>
    </location>
</feature>
<dbReference type="EMBL" id="JBHSPX010000008">
    <property type="protein sequence ID" value="MFC6066810.1"/>
    <property type="molecule type" value="Genomic_DNA"/>
</dbReference>
<organism evidence="5 6">
    <name type="scientific">Streptomyces ochraceiscleroticus</name>
    <dbReference type="NCBI Taxonomy" id="47761"/>
    <lineage>
        <taxon>Bacteria</taxon>
        <taxon>Bacillati</taxon>
        <taxon>Actinomycetota</taxon>
        <taxon>Actinomycetes</taxon>
        <taxon>Kitasatosporales</taxon>
        <taxon>Streptomycetaceae</taxon>
        <taxon>Streptomyces</taxon>
    </lineage>
</organism>
<evidence type="ECO:0000313" key="5">
    <source>
        <dbReference type="EMBL" id="MFC6066810.1"/>
    </source>
</evidence>
<feature type="chain" id="PRO_5046399964" evidence="3">
    <location>
        <begin position="26"/>
        <end position="300"/>
    </location>
</feature>
<dbReference type="SUPFAM" id="SSF53850">
    <property type="entry name" value="Periplasmic binding protein-like II"/>
    <property type="match status" value="1"/>
</dbReference>
<dbReference type="PANTHER" id="PTHR35936:SF19">
    <property type="entry name" value="AMINO-ACID-BINDING PROTEIN YXEM-RELATED"/>
    <property type="match status" value="1"/>
</dbReference>
<protein>
    <submittedName>
        <fullName evidence="5">Transporter substrate-binding domain-containing protein</fullName>
    </submittedName>
</protein>
<accession>A0ABW1MSK0</accession>
<keyword evidence="6" id="KW-1185">Reference proteome</keyword>
<evidence type="ECO:0000256" key="1">
    <source>
        <dbReference type="ARBA" id="ARBA00022729"/>
    </source>
</evidence>
<dbReference type="InterPro" id="IPR001638">
    <property type="entry name" value="Solute-binding_3/MltF_N"/>
</dbReference>
<name>A0ABW1MSK0_9ACTN</name>
<feature type="domain" description="Solute-binding protein family 3/N-terminal" evidence="4">
    <location>
        <begin position="77"/>
        <end position="300"/>
    </location>
</feature>
<reference evidence="6" key="1">
    <citation type="journal article" date="2019" name="Int. J. Syst. Evol. Microbiol.">
        <title>The Global Catalogue of Microorganisms (GCM) 10K type strain sequencing project: providing services to taxonomists for standard genome sequencing and annotation.</title>
        <authorList>
            <consortium name="The Broad Institute Genomics Platform"/>
            <consortium name="The Broad Institute Genome Sequencing Center for Infectious Disease"/>
            <person name="Wu L."/>
            <person name="Ma J."/>
        </authorList>
    </citation>
    <scope>NUCLEOTIDE SEQUENCE [LARGE SCALE GENOMIC DNA]</scope>
    <source>
        <strain evidence="6">CGMCC 1.15180</strain>
    </source>
</reference>
<sequence length="300" mass="32717">MKRAVTLSALACLLAATAAAPTAFAGDGKPEASATPDASGTPSAPAAKGAKTAKAAKKKVVHKLAPSLLDTVPRRGTLRVCTTGDYRPFTSWDRKTETYSGVDIDMARDLAKSLDAKAVFVPTTWASLVADLDGGRCDIAVGGVSITLPRARKLAFSEPTRTDGKTPIVRCEDKDKYRTLEDIDKPETHVVVNPGGTNEEFARSHLKQAKITVHNDNNTIFDEIVAGRADVMMTDASETLYQAKLHPELCSVHPDEPFTFAEKAYALPRKDFQFKGYVDQFVHLAKHDGTYEKYEDEWMK</sequence>
<dbReference type="Proteomes" id="UP001596139">
    <property type="component" value="Unassembled WGS sequence"/>
</dbReference>